<organism evidence="2 3">
    <name type="scientific">Prorocentrum cordatum</name>
    <dbReference type="NCBI Taxonomy" id="2364126"/>
    <lineage>
        <taxon>Eukaryota</taxon>
        <taxon>Sar</taxon>
        <taxon>Alveolata</taxon>
        <taxon>Dinophyceae</taxon>
        <taxon>Prorocentrales</taxon>
        <taxon>Prorocentraceae</taxon>
        <taxon>Prorocentrum</taxon>
    </lineage>
</organism>
<sequence>MGSEETKPFLQAAGRAWGSEVECQRFWPCPRRERAPASSSRILVVRAGCTTSVLTAPGVARQQVGRKQPGAPGGRTRSAAGGLGRRSSQTGLAAWRWRRRRRAHPEGPGVVVLALLDYCPDSLP</sequence>
<reference evidence="2" key="1">
    <citation type="submission" date="2023-10" db="EMBL/GenBank/DDBJ databases">
        <authorList>
            <person name="Chen Y."/>
            <person name="Shah S."/>
            <person name="Dougan E. K."/>
            <person name="Thang M."/>
            <person name="Chan C."/>
        </authorList>
    </citation>
    <scope>NUCLEOTIDE SEQUENCE [LARGE SCALE GENOMIC DNA]</scope>
</reference>
<gene>
    <name evidence="2" type="ORF">PCOR1329_LOCUS38420</name>
</gene>
<dbReference type="Proteomes" id="UP001189429">
    <property type="component" value="Unassembled WGS sequence"/>
</dbReference>
<evidence type="ECO:0000313" key="2">
    <source>
        <dbReference type="EMBL" id="CAK0844284.1"/>
    </source>
</evidence>
<keyword evidence="3" id="KW-1185">Reference proteome</keyword>
<name>A0ABN9TFG5_9DINO</name>
<evidence type="ECO:0000313" key="3">
    <source>
        <dbReference type="Proteomes" id="UP001189429"/>
    </source>
</evidence>
<feature type="region of interest" description="Disordered" evidence="1">
    <location>
        <begin position="60"/>
        <end position="90"/>
    </location>
</feature>
<accession>A0ABN9TFG5</accession>
<protein>
    <submittedName>
        <fullName evidence="2">Uncharacterized protein</fullName>
    </submittedName>
</protein>
<evidence type="ECO:0000256" key="1">
    <source>
        <dbReference type="SAM" id="MobiDB-lite"/>
    </source>
</evidence>
<dbReference type="EMBL" id="CAUYUJ010014651">
    <property type="protein sequence ID" value="CAK0844284.1"/>
    <property type="molecule type" value="Genomic_DNA"/>
</dbReference>
<proteinExistence type="predicted"/>
<comment type="caution">
    <text evidence="2">The sequence shown here is derived from an EMBL/GenBank/DDBJ whole genome shotgun (WGS) entry which is preliminary data.</text>
</comment>